<feature type="compositionally biased region" description="Polar residues" evidence="1">
    <location>
        <begin position="689"/>
        <end position="698"/>
    </location>
</feature>
<feature type="region of interest" description="Disordered" evidence="1">
    <location>
        <begin position="679"/>
        <end position="698"/>
    </location>
</feature>
<feature type="region of interest" description="Disordered" evidence="1">
    <location>
        <begin position="243"/>
        <end position="266"/>
    </location>
</feature>
<feature type="region of interest" description="Disordered" evidence="1">
    <location>
        <begin position="283"/>
        <end position="313"/>
    </location>
</feature>
<name>A0A3D8QGT0_9HELO</name>
<feature type="compositionally biased region" description="Low complexity" evidence="1">
    <location>
        <begin position="87"/>
        <end position="114"/>
    </location>
</feature>
<dbReference type="OrthoDB" id="4161595at2759"/>
<dbReference type="Proteomes" id="UP000256645">
    <property type="component" value="Unassembled WGS sequence"/>
</dbReference>
<proteinExistence type="predicted"/>
<feature type="region of interest" description="Disordered" evidence="1">
    <location>
        <begin position="643"/>
        <end position="669"/>
    </location>
</feature>
<feature type="compositionally biased region" description="Polar residues" evidence="1">
    <location>
        <begin position="178"/>
        <end position="194"/>
    </location>
</feature>
<dbReference type="AlphaFoldDB" id="A0A3D8QGT0"/>
<keyword evidence="3" id="KW-1185">Reference proteome</keyword>
<feature type="compositionally biased region" description="Basic and acidic residues" evidence="1">
    <location>
        <begin position="75"/>
        <end position="86"/>
    </location>
</feature>
<reference evidence="2 3" key="1">
    <citation type="journal article" date="2018" name="IMA Fungus">
        <title>IMA Genome-F 9: Draft genome sequence of Annulohypoxylon stygium, Aspergillus mulundensis, Berkeleyomyces basicola (syn. Thielaviopsis basicola), Ceratocystis smalleyi, two Cercospora beticola strains, Coleophoma cylindrospora, Fusarium fracticaudum, Phialophora cf. hyalina, and Morchella septimelata.</title>
        <authorList>
            <person name="Wingfield B.D."/>
            <person name="Bills G.F."/>
            <person name="Dong Y."/>
            <person name="Huang W."/>
            <person name="Nel W.J."/>
            <person name="Swalarsk-Parry B.S."/>
            <person name="Vaghefi N."/>
            <person name="Wilken P.M."/>
            <person name="An Z."/>
            <person name="de Beer Z.W."/>
            <person name="De Vos L."/>
            <person name="Chen L."/>
            <person name="Duong T.A."/>
            <person name="Gao Y."/>
            <person name="Hammerbacher A."/>
            <person name="Kikkert J.R."/>
            <person name="Li Y."/>
            <person name="Li H."/>
            <person name="Li K."/>
            <person name="Li Q."/>
            <person name="Liu X."/>
            <person name="Ma X."/>
            <person name="Naidoo K."/>
            <person name="Pethybridge S.J."/>
            <person name="Sun J."/>
            <person name="Steenkamp E.T."/>
            <person name="van der Nest M.A."/>
            <person name="van Wyk S."/>
            <person name="Wingfield M.J."/>
            <person name="Xiong C."/>
            <person name="Yue Q."/>
            <person name="Zhang X."/>
        </authorList>
    </citation>
    <scope>NUCLEOTIDE SEQUENCE [LARGE SCALE GENOMIC DNA]</scope>
    <source>
        <strain evidence="2 3">BP6252</strain>
    </source>
</reference>
<evidence type="ECO:0000313" key="2">
    <source>
        <dbReference type="EMBL" id="RDW60989.1"/>
    </source>
</evidence>
<comment type="caution">
    <text evidence="2">The sequence shown here is derived from an EMBL/GenBank/DDBJ whole genome shotgun (WGS) entry which is preliminary data.</text>
</comment>
<dbReference type="STRING" id="1849047.A0A3D8QGT0"/>
<evidence type="ECO:0000313" key="3">
    <source>
        <dbReference type="Proteomes" id="UP000256645"/>
    </source>
</evidence>
<feature type="region of interest" description="Disordered" evidence="1">
    <location>
        <begin position="712"/>
        <end position="740"/>
    </location>
</feature>
<feature type="region of interest" description="Disordered" evidence="1">
    <location>
        <begin position="1"/>
        <end position="114"/>
    </location>
</feature>
<sequence>MDVTSLLNGNAAAGQQKVEEQAEKMELQRKPSTSPPRNRTPWDAGGYSLPINTVSNQSISAAQSGQSGDLNANEDIPRSPKHKFSDSRSSLSSFTSSQHSAGHSRFSSMSTVSSSHPAAIDKVLGESRRGTPQPQSLGSPIDNSVIEPRLRSSLSPTGSLDALAVAAERRQSREEQLSPMQQTTEAMEATNITPTKERPHGRPGSPSDAILIKRASVPSLRLNTEELVDSADKQTSMYLSAPLEHQGHPSYNGGHRHKRAVSAPDFPPTVVTDFAARRGSSVMIGGHAEPTPPPSHHPDHHSPPAPIRYNAPDTPPTTTAEMENQQVICMYIPNCDTGSQPRKAISHIFGRNKMCTRLIPQQVWVHYCRKHYQRSRYRNPKEYAKLQCDLVQQQIRRVHAWSEENRQRGEAGVVENWGLAVRKREQKRLDDLGGANRKRRASAFDRNDSDEGDNGDDARGNPVPATAVPQWLLEQCQKGYSTEEILHIFSRLHREILEDSMPCFPDIEILPNIVVDQEEEPKADAKGFSKRKPFANAHKRSQSLGVAMKPGQFYQQPMVGRRMSQPVVWQPQDMYSNSPIQKRRRANEEDYAEQQMPPFQRQRMMERPVEAGRRLQGLVHRPVFANIEEHQVDENDYREVQGRGSYFTHSPSPAYRAPLPAPTPQRLHNPSMAAHLENTNEPARRPMHQRSQSDMGFSQRGQVAYGQPTSVYTQSPAYQPHAAPVQQRHEQPGGYSPYAQPQQVVPRYHEAPVRQHPYADPRQLRPMSGPGHARHQSTPMMIPQHAHQAQPMAYGREAPPPHPSYAYSQGHAGNLPPPRMENQHPQGVYATARR</sequence>
<evidence type="ECO:0000256" key="1">
    <source>
        <dbReference type="SAM" id="MobiDB-lite"/>
    </source>
</evidence>
<feature type="region of interest" description="Disordered" evidence="1">
    <location>
        <begin position="166"/>
        <end position="208"/>
    </location>
</feature>
<feature type="compositionally biased region" description="Low complexity" evidence="1">
    <location>
        <begin position="55"/>
        <end position="68"/>
    </location>
</feature>
<gene>
    <name evidence="2" type="ORF">BP6252_12372</name>
</gene>
<evidence type="ECO:0008006" key="4">
    <source>
        <dbReference type="Google" id="ProtNLM"/>
    </source>
</evidence>
<feature type="region of interest" description="Disordered" evidence="1">
    <location>
        <begin position="430"/>
        <end position="464"/>
    </location>
</feature>
<feature type="compositionally biased region" description="Basic and acidic residues" evidence="1">
    <location>
        <begin position="17"/>
        <end position="29"/>
    </location>
</feature>
<feature type="compositionally biased region" description="Basic and acidic residues" evidence="1">
    <location>
        <begin position="167"/>
        <end position="176"/>
    </location>
</feature>
<accession>A0A3D8QGT0</accession>
<organism evidence="2 3">
    <name type="scientific">Coleophoma cylindrospora</name>
    <dbReference type="NCBI Taxonomy" id="1849047"/>
    <lineage>
        <taxon>Eukaryota</taxon>
        <taxon>Fungi</taxon>
        <taxon>Dikarya</taxon>
        <taxon>Ascomycota</taxon>
        <taxon>Pezizomycotina</taxon>
        <taxon>Leotiomycetes</taxon>
        <taxon>Helotiales</taxon>
        <taxon>Dermateaceae</taxon>
        <taxon>Coleophoma</taxon>
    </lineage>
</organism>
<protein>
    <recommendedName>
        <fullName evidence="4">ORP1</fullName>
    </recommendedName>
</protein>
<feature type="region of interest" description="Disordered" evidence="1">
    <location>
        <begin position="784"/>
        <end position="834"/>
    </location>
</feature>
<dbReference type="EMBL" id="PDLM01000015">
    <property type="protein sequence ID" value="RDW60989.1"/>
    <property type="molecule type" value="Genomic_DNA"/>
</dbReference>
<feature type="region of interest" description="Disordered" evidence="1">
    <location>
        <begin position="759"/>
        <end position="778"/>
    </location>
</feature>